<dbReference type="KEGG" id="cpas:Clopa_3375"/>
<reference evidence="2 3" key="1">
    <citation type="submission" date="2012-01" db="EMBL/GenBank/DDBJ databases">
        <title>Complete sequence of chromosome of Clostridium pasteurianum BC1.</title>
        <authorList>
            <consortium name="US DOE Joint Genome Institute"/>
            <person name="Lucas S."/>
            <person name="Han J."/>
            <person name="Lapidus A."/>
            <person name="Cheng J.-F."/>
            <person name="Goodwin L."/>
            <person name="Pitluck S."/>
            <person name="Peters L."/>
            <person name="Mikhailova N."/>
            <person name="Teshima H."/>
            <person name="Detter J.C."/>
            <person name="Han C."/>
            <person name="Tapia R."/>
            <person name="Land M."/>
            <person name="Hauser L."/>
            <person name="Kyrpides N."/>
            <person name="Ivanova N."/>
            <person name="Pagani I."/>
            <person name="Dunn J."/>
            <person name="Taghavi S."/>
            <person name="Francis A."/>
            <person name="van der Lelie D."/>
            <person name="Woyke T."/>
        </authorList>
    </citation>
    <scope>NUCLEOTIDE SEQUENCE [LARGE SCALE GENOMIC DNA]</scope>
    <source>
        <strain evidence="2 3">BC1</strain>
    </source>
</reference>
<dbReference type="HOGENOM" id="CLU_2681214_0_0_9"/>
<gene>
    <name evidence="2" type="ORF">Clopa_3375</name>
</gene>
<dbReference type="EMBL" id="CP003261">
    <property type="protein sequence ID" value="AGK98171.1"/>
    <property type="molecule type" value="Genomic_DNA"/>
</dbReference>
<feature type="compositionally biased region" description="Basic and acidic residues" evidence="1">
    <location>
        <begin position="1"/>
        <end position="14"/>
    </location>
</feature>
<protein>
    <submittedName>
        <fullName evidence="2">Uncharacterized protein</fullName>
    </submittedName>
</protein>
<evidence type="ECO:0000313" key="2">
    <source>
        <dbReference type="EMBL" id="AGK98171.1"/>
    </source>
</evidence>
<dbReference type="RefSeq" id="WP_015616456.1">
    <property type="nucleotide sequence ID" value="NC_021182.1"/>
</dbReference>
<evidence type="ECO:0000256" key="1">
    <source>
        <dbReference type="SAM" id="MobiDB-lite"/>
    </source>
</evidence>
<dbReference type="AlphaFoldDB" id="R4K8Y5"/>
<sequence length="74" mass="8424">MSKIDEKAEEKSSDDSVIEETENKPVEKPSSYIIKEDCKVTYKGHFLEYKKGTKLDNLIGKYLLETGAPVKEVK</sequence>
<name>R4K8Y5_CLOPA</name>
<dbReference type="STRING" id="86416.Clopa_3375"/>
<evidence type="ECO:0000313" key="3">
    <source>
        <dbReference type="Proteomes" id="UP000013523"/>
    </source>
</evidence>
<organism evidence="2 3">
    <name type="scientific">Clostridium pasteurianum BC1</name>
    <dbReference type="NCBI Taxonomy" id="86416"/>
    <lineage>
        <taxon>Bacteria</taxon>
        <taxon>Bacillati</taxon>
        <taxon>Bacillota</taxon>
        <taxon>Clostridia</taxon>
        <taxon>Eubacteriales</taxon>
        <taxon>Clostridiaceae</taxon>
        <taxon>Clostridium</taxon>
    </lineage>
</organism>
<feature type="region of interest" description="Disordered" evidence="1">
    <location>
        <begin position="1"/>
        <end position="27"/>
    </location>
</feature>
<accession>R4K8Y5</accession>
<proteinExistence type="predicted"/>
<dbReference type="Proteomes" id="UP000013523">
    <property type="component" value="Chromosome"/>
</dbReference>
<dbReference type="PATRIC" id="fig|86416.3.peg.3369"/>
<keyword evidence="3" id="KW-1185">Reference proteome</keyword>